<dbReference type="Proteomes" id="UP001433268">
    <property type="component" value="Unassembled WGS sequence"/>
</dbReference>
<dbReference type="RefSeq" id="XP_066670485.1">
    <property type="nucleotide sequence ID" value="XM_066806867.1"/>
</dbReference>
<reference evidence="1 2" key="1">
    <citation type="submission" date="2023-01" db="EMBL/GenBank/DDBJ databases">
        <title>Analysis of 21 Apiospora genomes using comparative genomics revels a genus with tremendous synthesis potential of carbohydrate active enzymes and secondary metabolites.</title>
        <authorList>
            <person name="Sorensen T."/>
        </authorList>
    </citation>
    <scope>NUCLEOTIDE SEQUENCE [LARGE SCALE GENOMIC DNA]</scope>
    <source>
        <strain evidence="1 2">CBS 114990</strain>
    </source>
</reference>
<dbReference type="EMBL" id="JAQQWN010000004">
    <property type="protein sequence ID" value="KAK8087591.1"/>
    <property type="molecule type" value="Genomic_DNA"/>
</dbReference>
<accession>A0ABR1WWQ4</accession>
<organism evidence="1 2">
    <name type="scientific">Apiospora hydei</name>
    <dbReference type="NCBI Taxonomy" id="1337664"/>
    <lineage>
        <taxon>Eukaryota</taxon>
        <taxon>Fungi</taxon>
        <taxon>Dikarya</taxon>
        <taxon>Ascomycota</taxon>
        <taxon>Pezizomycotina</taxon>
        <taxon>Sordariomycetes</taxon>
        <taxon>Xylariomycetidae</taxon>
        <taxon>Amphisphaeriales</taxon>
        <taxon>Apiosporaceae</taxon>
        <taxon>Apiospora</taxon>
    </lineage>
</organism>
<protein>
    <submittedName>
        <fullName evidence="1">Uncharacterized protein</fullName>
    </submittedName>
</protein>
<evidence type="ECO:0000313" key="1">
    <source>
        <dbReference type="EMBL" id="KAK8087591.1"/>
    </source>
</evidence>
<gene>
    <name evidence="1" type="ORF">PG997_002552</name>
</gene>
<keyword evidence="2" id="KW-1185">Reference proteome</keyword>
<comment type="caution">
    <text evidence="1">The sequence shown here is derived from an EMBL/GenBank/DDBJ whole genome shotgun (WGS) entry which is preliminary data.</text>
</comment>
<sequence>MPSYLETIARASIDEDVAEAGKCCNVSCRTTQHLFESGTRHRAVAYTRPESKVRDSSEKSGDSEVSALLTEKGADYPTSFRCNVGWELNGRDSFIESVDDKNNYKHGHGLAKYLRAFVESGDLPSRFVVDLCRGEHWTIIPTTLSSGGVQQQQ</sequence>
<name>A0ABR1WWQ4_9PEZI</name>
<proteinExistence type="predicted"/>
<dbReference type="GeneID" id="92039927"/>
<evidence type="ECO:0000313" key="2">
    <source>
        <dbReference type="Proteomes" id="UP001433268"/>
    </source>
</evidence>